<keyword evidence="2" id="KW-1185">Reference proteome</keyword>
<protein>
    <recommendedName>
        <fullName evidence="3">XRE family transcriptional regulator</fullName>
    </recommendedName>
</protein>
<reference evidence="1 2" key="1">
    <citation type="submission" date="2019-11" db="EMBL/GenBank/DDBJ databases">
        <title>Novel Deefgea species.</title>
        <authorList>
            <person name="Han J.-H."/>
        </authorList>
    </citation>
    <scope>NUCLEOTIDE SEQUENCE [LARGE SCALE GENOMIC DNA]</scope>
    <source>
        <strain evidence="1 2">LMG 24817</strain>
    </source>
</reference>
<accession>A0ABS2C8S2</accession>
<evidence type="ECO:0008006" key="3">
    <source>
        <dbReference type="Google" id="ProtNLM"/>
    </source>
</evidence>
<dbReference type="Gene3D" id="1.10.260.40">
    <property type="entry name" value="lambda repressor-like DNA-binding domains"/>
    <property type="match status" value="1"/>
</dbReference>
<gene>
    <name evidence="1" type="ORF">GM173_03030</name>
</gene>
<dbReference type="InterPro" id="IPR010982">
    <property type="entry name" value="Lambda_DNA-bd_dom_sf"/>
</dbReference>
<evidence type="ECO:0000313" key="1">
    <source>
        <dbReference type="EMBL" id="MBM5570549.1"/>
    </source>
</evidence>
<name>A0ABS2C8S2_9NEIS</name>
<sequence>MRNDIAYRVKAIISSEVDENRRSKALEEETGIPATNWKNFWTGKQKPTIDMIEAIARRWPEYAFWLATGITDQENGHTAPQRAWTCGQLKSTKEVADTARDYFNLNILIQNSKYGFETASILQEEDCDIENPTIGKSTEEGKYFISTKKPKELDSAIAEIAFNKRQDELIKYYFSQNCLPDSSVAYKRLFNLLQLARVDEKARKLASEMLQANRKETNL</sequence>
<proteinExistence type="predicted"/>
<dbReference type="RefSeq" id="WP_203569844.1">
    <property type="nucleotide sequence ID" value="NZ_WOFE01000001.1"/>
</dbReference>
<comment type="caution">
    <text evidence="1">The sequence shown here is derived from an EMBL/GenBank/DDBJ whole genome shotgun (WGS) entry which is preliminary data.</text>
</comment>
<dbReference type="Proteomes" id="UP001195660">
    <property type="component" value="Unassembled WGS sequence"/>
</dbReference>
<dbReference type="EMBL" id="WOFE01000001">
    <property type="protein sequence ID" value="MBM5570549.1"/>
    <property type="molecule type" value="Genomic_DNA"/>
</dbReference>
<evidence type="ECO:0000313" key="2">
    <source>
        <dbReference type="Proteomes" id="UP001195660"/>
    </source>
</evidence>
<organism evidence="1 2">
    <name type="scientific">Deefgea chitinilytica</name>
    <dbReference type="NCBI Taxonomy" id="570276"/>
    <lineage>
        <taxon>Bacteria</taxon>
        <taxon>Pseudomonadati</taxon>
        <taxon>Pseudomonadota</taxon>
        <taxon>Betaproteobacteria</taxon>
        <taxon>Neisseriales</taxon>
        <taxon>Chitinibacteraceae</taxon>
        <taxon>Deefgea</taxon>
    </lineage>
</organism>